<keyword evidence="7 11" id="KW-1133">Transmembrane helix</keyword>
<keyword evidence="10 11" id="KW-0407">Ion channel</keyword>
<dbReference type="GO" id="GO:0005254">
    <property type="term" value="F:chloride channel activity"/>
    <property type="evidence" value="ECO:0007669"/>
    <property type="project" value="UniProtKB-ARBA"/>
</dbReference>
<dbReference type="Pfam" id="PF02932">
    <property type="entry name" value="Neur_chan_memb"/>
    <property type="match status" value="1"/>
</dbReference>
<dbReference type="InterPro" id="IPR018000">
    <property type="entry name" value="Neurotransmitter_ion_chnl_CS"/>
</dbReference>
<dbReference type="InterPro" id="IPR006201">
    <property type="entry name" value="Neur_channel"/>
</dbReference>
<protein>
    <submittedName>
        <fullName evidence="14">Glycine receptor subunit alphaZ1-like protein</fullName>
    </submittedName>
</protein>
<dbReference type="Gene3D" id="1.20.58.390">
    <property type="entry name" value="Neurotransmitter-gated ion-channel transmembrane domain"/>
    <property type="match status" value="1"/>
</dbReference>
<comment type="caution">
    <text evidence="14">The sequence shown here is derived from an EMBL/GenBank/DDBJ whole genome shotgun (WGS) entry which is preliminary data.</text>
</comment>
<evidence type="ECO:0000313" key="15">
    <source>
        <dbReference type="Proteomes" id="UP000285301"/>
    </source>
</evidence>
<reference evidence="14 15" key="1">
    <citation type="journal article" date="2018" name="Gigascience">
        <title>Genomes of trombidid mites reveal novel predicted allergens and laterally-transferred genes associated with secondary metabolism.</title>
        <authorList>
            <person name="Dong X."/>
            <person name="Chaisiri K."/>
            <person name="Xia D."/>
            <person name="Armstrong S.D."/>
            <person name="Fang Y."/>
            <person name="Donnelly M.J."/>
            <person name="Kadowaki T."/>
            <person name="McGarry J.W."/>
            <person name="Darby A.C."/>
            <person name="Makepeace B.L."/>
        </authorList>
    </citation>
    <scope>NUCLEOTIDE SEQUENCE [LARGE SCALE GENOMIC DNA]</scope>
    <source>
        <strain evidence="14">UoL-WK</strain>
    </source>
</reference>
<keyword evidence="4" id="KW-1003">Cell membrane</keyword>
<keyword evidence="15" id="KW-1185">Reference proteome</keyword>
<keyword evidence="8 11" id="KW-0406">Ion transport</keyword>
<dbReference type="EMBL" id="NCKU01000091">
    <property type="protein sequence ID" value="RWS17344.1"/>
    <property type="molecule type" value="Genomic_DNA"/>
</dbReference>
<feature type="transmembrane region" description="Helical" evidence="11">
    <location>
        <begin position="209"/>
        <end position="228"/>
    </location>
</feature>
<comment type="caution">
    <text evidence="11">Lacks conserved residue(s) required for the propagation of feature annotation.</text>
</comment>
<evidence type="ECO:0000256" key="7">
    <source>
        <dbReference type="ARBA" id="ARBA00022989"/>
    </source>
</evidence>
<evidence type="ECO:0000259" key="13">
    <source>
        <dbReference type="Pfam" id="PF02932"/>
    </source>
</evidence>
<dbReference type="Proteomes" id="UP000285301">
    <property type="component" value="Unassembled WGS sequence"/>
</dbReference>
<dbReference type="GO" id="GO:0099095">
    <property type="term" value="F:ligand-gated monoatomic anion channel activity"/>
    <property type="evidence" value="ECO:0007669"/>
    <property type="project" value="UniProtKB-ARBA"/>
</dbReference>
<keyword evidence="9 11" id="KW-0472">Membrane</keyword>
<name>A0A3S3SMN0_9ACAR</name>
<sequence length="286" mass="33528">MLVKVRLSIVSLLALNEGDSSFTIDAFYNISWIDPRLNYKFNFSEIVTLDSNWKSKLWVPDIYFRNSQTLTVLNFFQPIQFFEIRPGNNVTMVVRLNSKLSCNMDLFYYPQDKPQCFIDIVSLTFNSRKLQIDFENFEVDISTTFPKCEVTKYWIENCTKVVNSEKFSCVRGVIRFYRRFSYYFLRIYAPSFLVVIISFAGFWIPVLGWPARVALIVTPLLSLVTMGIQINSEINVSYVVALHIWMMFCDFFVFMCLIEYAIAISYAWYVEDTNSKTTAANVMMMR</sequence>
<evidence type="ECO:0000313" key="14">
    <source>
        <dbReference type="EMBL" id="RWS17344.1"/>
    </source>
</evidence>
<dbReference type="SUPFAM" id="SSF63712">
    <property type="entry name" value="Nicotinic receptor ligand binding domain-like"/>
    <property type="match status" value="1"/>
</dbReference>
<feature type="signal peptide" evidence="11">
    <location>
        <begin position="1"/>
        <end position="18"/>
    </location>
</feature>
<dbReference type="InterPro" id="IPR006028">
    <property type="entry name" value="GABAA/Glycine_rcpt"/>
</dbReference>
<dbReference type="GO" id="GO:0005886">
    <property type="term" value="C:plasma membrane"/>
    <property type="evidence" value="ECO:0007669"/>
    <property type="project" value="UniProtKB-SubCell"/>
</dbReference>
<organism evidence="14 15">
    <name type="scientific">Dinothrombium tinctorium</name>
    <dbReference type="NCBI Taxonomy" id="1965070"/>
    <lineage>
        <taxon>Eukaryota</taxon>
        <taxon>Metazoa</taxon>
        <taxon>Ecdysozoa</taxon>
        <taxon>Arthropoda</taxon>
        <taxon>Chelicerata</taxon>
        <taxon>Arachnida</taxon>
        <taxon>Acari</taxon>
        <taxon>Acariformes</taxon>
        <taxon>Trombidiformes</taxon>
        <taxon>Prostigmata</taxon>
        <taxon>Anystina</taxon>
        <taxon>Parasitengona</taxon>
        <taxon>Trombidioidea</taxon>
        <taxon>Trombidiidae</taxon>
        <taxon>Dinothrombium</taxon>
    </lineage>
</organism>
<accession>A0A3S3SMN0</accession>
<feature type="domain" description="Neurotransmitter-gated ion-channel ligand-binding" evidence="12">
    <location>
        <begin position="2"/>
        <end position="163"/>
    </location>
</feature>
<keyword evidence="14" id="KW-0675">Receptor</keyword>
<keyword evidence="3 11" id="KW-0813">Transport</keyword>
<proteinExistence type="inferred from homology"/>
<dbReference type="Pfam" id="PF02931">
    <property type="entry name" value="Neur_chan_LBD"/>
    <property type="match status" value="1"/>
</dbReference>
<dbReference type="OrthoDB" id="6490394at2759"/>
<evidence type="ECO:0000256" key="6">
    <source>
        <dbReference type="ARBA" id="ARBA00022729"/>
    </source>
</evidence>
<dbReference type="STRING" id="1965070.A0A3S3SMN0"/>
<feature type="non-terminal residue" evidence="14">
    <location>
        <position position="286"/>
    </location>
</feature>
<gene>
    <name evidence="14" type="ORF">B4U79_07156</name>
</gene>
<evidence type="ECO:0000256" key="9">
    <source>
        <dbReference type="ARBA" id="ARBA00023136"/>
    </source>
</evidence>
<dbReference type="InterPro" id="IPR036719">
    <property type="entry name" value="Neuro-gated_channel_TM_sf"/>
</dbReference>
<dbReference type="SUPFAM" id="SSF90112">
    <property type="entry name" value="Neurotransmitter-gated ion-channel transmembrane pore"/>
    <property type="match status" value="1"/>
</dbReference>
<evidence type="ECO:0000256" key="3">
    <source>
        <dbReference type="ARBA" id="ARBA00022448"/>
    </source>
</evidence>
<dbReference type="InterPro" id="IPR036734">
    <property type="entry name" value="Neur_chan_lig-bd_sf"/>
</dbReference>
<keyword evidence="5 11" id="KW-0812">Transmembrane</keyword>
<evidence type="ECO:0000256" key="2">
    <source>
        <dbReference type="ARBA" id="ARBA00004236"/>
    </source>
</evidence>
<dbReference type="PROSITE" id="PS00236">
    <property type="entry name" value="NEUROTR_ION_CHANNEL"/>
    <property type="match status" value="1"/>
</dbReference>
<feature type="domain" description="Neurotransmitter-gated ion-channel transmembrane" evidence="13">
    <location>
        <begin position="187"/>
        <end position="274"/>
    </location>
</feature>
<dbReference type="PRINTS" id="PR00253">
    <property type="entry name" value="GABAARECEPTR"/>
</dbReference>
<dbReference type="InterPro" id="IPR006202">
    <property type="entry name" value="Neur_chan_lig-bd"/>
</dbReference>
<dbReference type="PANTHER" id="PTHR18945">
    <property type="entry name" value="NEUROTRANSMITTER GATED ION CHANNEL"/>
    <property type="match status" value="1"/>
</dbReference>
<dbReference type="InterPro" id="IPR006029">
    <property type="entry name" value="Neurotrans-gated_channel_TM"/>
</dbReference>
<evidence type="ECO:0000256" key="11">
    <source>
        <dbReference type="RuleBase" id="RU000687"/>
    </source>
</evidence>
<evidence type="ECO:0000256" key="5">
    <source>
        <dbReference type="ARBA" id="ARBA00022692"/>
    </source>
</evidence>
<keyword evidence="6 11" id="KW-0732">Signal</keyword>
<feature type="transmembrane region" description="Helical" evidence="11">
    <location>
        <begin position="183"/>
        <end position="203"/>
    </location>
</feature>
<feature type="transmembrane region" description="Helical" evidence="11">
    <location>
        <begin position="240"/>
        <end position="269"/>
    </location>
</feature>
<dbReference type="AlphaFoldDB" id="A0A3S3SMN0"/>
<dbReference type="GO" id="GO:0004888">
    <property type="term" value="F:transmembrane signaling receptor activity"/>
    <property type="evidence" value="ECO:0007669"/>
    <property type="project" value="InterPro"/>
</dbReference>
<dbReference type="PRINTS" id="PR00252">
    <property type="entry name" value="NRIONCHANNEL"/>
</dbReference>
<evidence type="ECO:0000256" key="4">
    <source>
        <dbReference type="ARBA" id="ARBA00022475"/>
    </source>
</evidence>
<feature type="chain" id="PRO_5022250234" evidence="11">
    <location>
        <begin position="19"/>
        <end position="286"/>
    </location>
</feature>
<evidence type="ECO:0000259" key="12">
    <source>
        <dbReference type="Pfam" id="PF02931"/>
    </source>
</evidence>
<evidence type="ECO:0000256" key="8">
    <source>
        <dbReference type="ARBA" id="ARBA00023065"/>
    </source>
</evidence>
<evidence type="ECO:0000256" key="1">
    <source>
        <dbReference type="ARBA" id="ARBA00004141"/>
    </source>
</evidence>
<dbReference type="InterPro" id="IPR038050">
    <property type="entry name" value="Neuro_actylchol_rec"/>
</dbReference>
<dbReference type="Gene3D" id="2.70.170.10">
    <property type="entry name" value="Neurotransmitter-gated ion-channel ligand-binding domain"/>
    <property type="match status" value="1"/>
</dbReference>
<evidence type="ECO:0000256" key="10">
    <source>
        <dbReference type="ARBA" id="ARBA00023303"/>
    </source>
</evidence>
<comment type="subcellular location">
    <subcellularLocation>
        <location evidence="2">Cell membrane</location>
    </subcellularLocation>
    <subcellularLocation>
        <location evidence="1">Membrane</location>
        <topology evidence="1">Multi-pass membrane protein</topology>
    </subcellularLocation>
</comment>
<comment type="similarity">
    <text evidence="11">Belongs to the ligand-gated ion channel (TC 1.A.9) family.</text>
</comment>
<dbReference type="GO" id="GO:0005230">
    <property type="term" value="F:extracellular ligand-gated monoatomic ion channel activity"/>
    <property type="evidence" value="ECO:0007669"/>
    <property type="project" value="InterPro"/>
</dbReference>